<keyword evidence="1" id="KW-1133">Transmembrane helix</keyword>
<evidence type="ECO:0000259" key="2">
    <source>
        <dbReference type="Pfam" id="PF01370"/>
    </source>
</evidence>
<organism evidence="3 4">
    <name type="scientific">Duganella qianjiadongensis</name>
    <dbReference type="NCBI Taxonomy" id="2692176"/>
    <lineage>
        <taxon>Bacteria</taxon>
        <taxon>Pseudomonadati</taxon>
        <taxon>Pseudomonadota</taxon>
        <taxon>Betaproteobacteria</taxon>
        <taxon>Burkholderiales</taxon>
        <taxon>Oxalobacteraceae</taxon>
        <taxon>Telluria group</taxon>
        <taxon>Duganella</taxon>
    </lineage>
</organism>
<dbReference type="Proteomes" id="UP000478090">
    <property type="component" value="Unassembled WGS sequence"/>
</dbReference>
<reference evidence="3 4" key="1">
    <citation type="submission" date="2019-12" db="EMBL/GenBank/DDBJ databases">
        <title>Novel species isolated from a subtropical stream in China.</title>
        <authorList>
            <person name="Lu H."/>
        </authorList>
    </citation>
    <scope>NUCLEOTIDE SEQUENCE [LARGE SCALE GENOMIC DNA]</scope>
    <source>
        <strain evidence="3 4">CY13W</strain>
    </source>
</reference>
<keyword evidence="4" id="KW-1185">Reference proteome</keyword>
<dbReference type="CDD" id="cd05256">
    <property type="entry name" value="UDP_AE_SDR_e"/>
    <property type="match status" value="1"/>
</dbReference>
<dbReference type="Pfam" id="PF01370">
    <property type="entry name" value="Epimerase"/>
    <property type="match status" value="1"/>
</dbReference>
<dbReference type="SUPFAM" id="SSF51735">
    <property type="entry name" value="NAD(P)-binding Rossmann-fold domains"/>
    <property type="match status" value="1"/>
</dbReference>
<name>A0ABW9VMN4_9BURK</name>
<comment type="caution">
    <text evidence="3">The sequence shown here is derived from an EMBL/GenBank/DDBJ whole genome shotgun (WGS) entry which is preliminary data.</text>
</comment>
<dbReference type="Gene3D" id="3.90.25.10">
    <property type="entry name" value="UDP-galactose 4-epimerase, domain 1"/>
    <property type="match status" value="1"/>
</dbReference>
<dbReference type="InterPro" id="IPR036291">
    <property type="entry name" value="NAD(P)-bd_dom_sf"/>
</dbReference>
<evidence type="ECO:0000313" key="4">
    <source>
        <dbReference type="Proteomes" id="UP000478090"/>
    </source>
</evidence>
<keyword evidence="1" id="KW-0472">Membrane</keyword>
<proteinExistence type="predicted"/>
<evidence type="ECO:0000256" key="1">
    <source>
        <dbReference type="SAM" id="Phobius"/>
    </source>
</evidence>
<dbReference type="Gene3D" id="3.40.50.720">
    <property type="entry name" value="NAD(P)-binding Rossmann-like Domain"/>
    <property type="match status" value="1"/>
</dbReference>
<keyword evidence="1" id="KW-0812">Transmembrane</keyword>
<feature type="domain" description="NAD-dependent epimerase/dehydratase" evidence="2">
    <location>
        <begin position="21"/>
        <end position="267"/>
    </location>
</feature>
<dbReference type="InterPro" id="IPR050177">
    <property type="entry name" value="Lipid_A_modif_metabolic_enz"/>
</dbReference>
<dbReference type="PRINTS" id="PR01713">
    <property type="entry name" value="NUCEPIMERASE"/>
</dbReference>
<protein>
    <submittedName>
        <fullName evidence="3">NAD-dependent epimerase/dehydratase family protein</fullName>
    </submittedName>
</protein>
<dbReference type="PANTHER" id="PTHR43245:SF13">
    <property type="entry name" value="UDP-D-APIOSE_UDP-D-XYLOSE SYNTHASE 2"/>
    <property type="match status" value="1"/>
</dbReference>
<dbReference type="PANTHER" id="PTHR43245">
    <property type="entry name" value="BIFUNCTIONAL POLYMYXIN RESISTANCE PROTEIN ARNA"/>
    <property type="match status" value="1"/>
</dbReference>
<feature type="transmembrane region" description="Helical" evidence="1">
    <location>
        <begin position="21"/>
        <end position="41"/>
    </location>
</feature>
<evidence type="ECO:0000313" key="3">
    <source>
        <dbReference type="EMBL" id="MYM39699.1"/>
    </source>
</evidence>
<gene>
    <name evidence="3" type="ORF">GTP27_10195</name>
</gene>
<dbReference type="EMBL" id="WWCM01000006">
    <property type="protein sequence ID" value="MYM39699.1"/>
    <property type="molecule type" value="Genomic_DNA"/>
</dbReference>
<sequence length="347" mass="38641">MIEDNHYQRVREQLQARPERWLITGAAGFIGSNLVLALLQLGQSVTGIDNFLTGRRENLTQVAALAGAENWRNFRLLEGDIRIPSFCLAACRDADYVLHQAALGSVTRSLHEPQTCFQINVSGFINMLEAIRQTQVKKLVYASSSATYGDHAELPKRETASGNALSPYALSKQIDEQYARLYQRCYGLRSIGLRYFNVYGPRQDPSGAYAAVIPCFIEALRQGQAPIIFGDGETSRDFCFVENVVQANLLAAVCERADACDQIYNIAVGQRTPLRELHSLLAELLASHTARAIPLQAQFRDFRAGDVKHSHADISKAAQLLGYQPTHDLRRGLQQTVNWYLSNRQAA</sequence>
<dbReference type="InterPro" id="IPR001509">
    <property type="entry name" value="Epimerase_deHydtase"/>
</dbReference>
<accession>A0ABW9VMN4</accession>